<dbReference type="KEGG" id="qsa:O6P43_003146"/>
<dbReference type="AlphaFoldDB" id="A0AAD7QEC4"/>
<dbReference type="PANTHER" id="PTHR26312">
    <property type="entry name" value="TETRATRICOPEPTIDE REPEAT PROTEIN 5"/>
    <property type="match status" value="1"/>
</dbReference>
<dbReference type="Proteomes" id="UP001163823">
    <property type="component" value="Chromosome 2"/>
</dbReference>
<organism evidence="1 2">
    <name type="scientific">Quillaja saponaria</name>
    <name type="common">Soap bark tree</name>
    <dbReference type="NCBI Taxonomy" id="32244"/>
    <lineage>
        <taxon>Eukaryota</taxon>
        <taxon>Viridiplantae</taxon>
        <taxon>Streptophyta</taxon>
        <taxon>Embryophyta</taxon>
        <taxon>Tracheophyta</taxon>
        <taxon>Spermatophyta</taxon>
        <taxon>Magnoliopsida</taxon>
        <taxon>eudicotyledons</taxon>
        <taxon>Gunneridae</taxon>
        <taxon>Pentapetalae</taxon>
        <taxon>rosids</taxon>
        <taxon>fabids</taxon>
        <taxon>Fabales</taxon>
        <taxon>Quillajaceae</taxon>
        <taxon>Quillaja</taxon>
    </lineage>
</organism>
<evidence type="ECO:0000313" key="1">
    <source>
        <dbReference type="EMBL" id="KAJ7979784.1"/>
    </source>
</evidence>
<proteinExistence type="predicted"/>
<reference evidence="1" key="1">
    <citation type="journal article" date="2023" name="Science">
        <title>Elucidation of the pathway for biosynthesis of saponin adjuvants from the soapbark tree.</title>
        <authorList>
            <person name="Reed J."/>
            <person name="Orme A."/>
            <person name="El-Demerdash A."/>
            <person name="Owen C."/>
            <person name="Martin L.B.B."/>
            <person name="Misra R.C."/>
            <person name="Kikuchi S."/>
            <person name="Rejzek M."/>
            <person name="Martin A.C."/>
            <person name="Harkess A."/>
            <person name="Leebens-Mack J."/>
            <person name="Louveau T."/>
            <person name="Stephenson M.J."/>
            <person name="Osbourn A."/>
        </authorList>
    </citation>
    <scope>NUCLEOTIDE SEQUENCE</scope>
    <source>
        <strain evidence="1">S10</strain>
    </source>
</reference>
<dbReference type="PANTHER" id="PTHR26312:SF217">
    <property type="entry name" value="N-ACETYLGLUCOSAMINE TRANSFERASE, OGT PROTEIN, PUTATIVE-RELATED"/>
    <property type="match status" value="1"/>
</dbReference>
<keyword evidence="2" id="KW-1185">Reference proteome</keyword>
<accession>A0AAD7QEC4</accession>
<comment type="caution">
    <text evidence="1">The sequence shown here is derived from an EMBL/GenBank/DDBJ whole genome shotgun (WGS) entry which is preliminary data.</text>
</comment>
<evidence type="ECO:0000313" key="2">
    <source>
        <dbReference type="Proteomes" id="UP001163823"/>
    </source>
</evidence>
<name>A0AAD7QEC4_QUISA</name>
<gene>
    <name evidence="1" type="ORF">O6P43_003146</name>
</gene>
<protein>
    <submittedName>
        <fullName evidence="1">Tetratricopeptide repeat (TPR)-like superfamily protein</fullName>
    </submittedName>
</protein>
<sequence length="89" mass="9872">MLENAKLIWELYHDKEKALVYFDQAVQTTAGESDVLAAYASFLWETEDGDAEILGQNDVKESLLQGNTMSTANAQVAIPAVRNKCFMIS</sequence>
<dbReference type="EMBL" id="JARAOO010000002">
    <property type="protein sequence ID" value="KAJ7979784.1"/>
    <property type="molecule type" value="Genomic_DNA"/>
</dbReference>